<evidence type="ECO:0000313" key="2">
    <source>
        <dbReference type="EMBL" id="BBH53346.1"/>
    </source>
</evidence>
<dbReference type="Proteomes" id="UP000291236">
    <property type="component" value="Chromosome"/>
</dbReference>
<sequence>MKNSTSDLLQNELISILKMLNRSDLRMVNLPLYYKILEKFVNLLDVATTAQEADDLRKSKLENMFENQVEQEQKDSSEGELQNIKPTGLYH</sequence>
<dbReference type="KEGG" id="sbf:JCM31447_17890"/>
<gene>
    <name evidence="2" type="ORF">JCM31447_17890</name>
</gene>
<feature type="region of interest" description="Disordered" evidence="1">
    <location>
        <begin position="65"/>
        <end position="91"/>
    </location>
</feature>
<reference evidence="2 3" key="1">
    <citation type="submission" date="2018-12" db="EMBL/GenBank/DDBJ databases">
        <title>Rubrispira sanarue gen. nov., sp., nov., a member of the order Silvanigrellales, isolated from a brackish lake in Hamamatsu Japan.</title>
        <authorList>
            <person name="Maejima Y."/>
            <person name="Iino T."/>
            <person name="Muraguchi Y."/>
            <person name="Fukuda K."/>
            <person name="Nojiri H."/>
            <person name="Ohkuma M."/>
            <person name="Moriuchi R."/>
            <person name="Dohra H."/>
            <person name="Kimbara K."/>
            <person name="Shintani M."/>
        </authorList>
    </citation>
    <scope>NUCLEOTIDE SEQUENCE [LARGE SCALE GENOMIC DNA]</scope>
    <source>
        <strain evidence="2 3">RF1110005</strain>
    </source>
</reference>
<evidence type="ECO:0000256" key="1">
    <source>
        <dbReference type="SAM" id="MobiDB-lite"/>
    </source>
</evidence>
<keyword evidence="3" id="KW-1185">Reference proteome</keyword>
<organism evidence="2 3">
    <name type="scientific">Fluviispira sanaruensis</name>
    <dbReference type="NCBI Taxonomy" id="2493639"/>
    <lineage>
        <taxon>Bacteria</taxon>
        <taxon>Pseudomonadati</taxon>
        <taxon>Bdellovibrionota</taxon>
        <taxon>Oligoflexia</taxon>
        <taxon>Silvanigrellales</taxon>
        <taxon>Silvanigrellaceae</taxon>
        <taxon>Fluviispira</taxon>
    </lineage>
</organism>
<proteinExistence type="predicted"/>
<protein>
    <submittedName>
        <fullName evidence="2">Uncharacterized protein</fullName>
    </submittedName>
</protein>
<dbReference type="EMBL" id="AP019368">
    <property type="protein sequence ID" value="BBH53346.1"/>
    <property type="molecule type" value="Genomic_DNA"/>
</dbReference>
<accession>A0A4P2VJK0</accession>
<name>A0A4P2VJK0_FLUSA</name>
<dbReference type="AlphaFoldDB" id="A0A4P2VJK0"/>
<evidence type="ECO:0000313" key="3">
    <source>
        <dbReference type="Proteomes" id="UP000291236"/>
    </source>
</evidence>
<dbReference type="RefSeq" id="WP_130609002.1">
    <property type="nucleotide sequence ID" value="NZ_AP019368.1"/>
</dbReference>